<dbReference type="Gene3D" id="2.60.270.50">
    <property type="match status" value="1"/>
</dbReference>
<evidence type="ECO:0000313" key="3">
    <source>
        <dbReference type="Proteomes" id="UP001497453"/>
    </source>
</evidence>
<dbReference type="Proteomes" id="UP001497453">
    <property type="component" value="Chromosome 1"/>
</dbReference>
<dbReference type="EMBL" id="OZ037944">
    <property type="protein sequence ID" value="CAL1694607.1"/>
    <property type="molecule type" value="Genomic_DNA"/>
</dbReference>
<gene>
    <name evidence="2" type="ORF">GFSPODELE1_LOCUS389</name>
</gene>
<protein>
    <submittedName>
        <fullName evidence="2">Uncharacterized protein</fullName>
    </submittedName>
</protein>
<evidence type="ECO:0000313" key="2">
    <source>
        <dbReference type="EMBL" id="CAL1694607.1"/>
    </source>
</evidence>
<proteinExistence type="predicted"/>
<name>A0ABP1CG11_9APHY</name>
<organism evidence="2 3">
    <name type="scientific">Somion occarium</name>
    <dbReference type="NCBI Taxonomy" id="3059160"/>
    <lineage>
        <taxon>Eukaryota</taxon>
        <taxon>Fungi</taxon>
        <taxon>Dikarya</taxon>
        <taxon>Basidiomycota</taxon>
        <taxon>Agaricomycotina</taxon>
        <taxon>Agaricomycetes</taxon>
        <taxon>Polyporales</taxon>
        <taxon>Cerrenaceae</taxon>
        <taxon>Somion</taxon>
    </lineage>
</organism>
<reference evidence="3" key="1">
    <citation type="submission" date="2024-04" db="EMBL/GenBank/DDBJ databases">
        <authorList>
            <person name="Shaw F."/>
            <person name="Minotto A."/>
        </authorList>
    </citation>
    <scope>NUCLEOTIDE SEQUENCE [LARGE SCALE GENOMIC DNA]</scope>
</reference>
<evidence type="ECO:0000256" key="1">
    <source>
        <dbReference type="SAM" id="MobiDB-lite"/>
    </source>
</evidence>
<feature type="region of interest" description="Disordered" evidence="1">
    <location>
        <begin position="480"/>
        <end position="508"/>
    </location>
</feature>
<keyword evidence="3" id="KW-1185">Reference proteome</keyword>
<accession>A0ABP1CG11</accession>
<sequence>MPDFSCNITIENKLNVDLAFLSKGNDHGDWVTNPPSIISANSTAKFGTKDEWGPYGSDGWVKYRVGLNDVKDDSDKPVLYISFNCPTGNNDNEFYMSVDTAASIFSFTNTDFPKRDHPLNVTGTVNFDTNVKTTTVITSVKIPSPKLNVYNSNNELYKSNNMEVWNNSNPSSFEDDTTANVPGSYRPVSFDLRQDNYLNAIVDIDNALVGVPFYLSGKLGTDENVVFNSDPQFFKSTGSRTISMKVKPDWSTTDFPWALVGTVVWRLEISPTKQICQLNSSRLEFYALTPTLPNFFANKIKVGVLRAIVLPARSSGETDWVTYCIKAAFGKYGFSYYDGKKAFAETSSGGNFQLRRWTSLINTGTYVNCWDQAGIVQIEIGLGLNSSTQWKYMEPYGYLVKTQLIGIGECNNPFCKRDGTPAVIGNNDSKRTQFGSHTFITVSSKSNNVGDATVGPHLASETLPQYVDASIQKTSDTTLYSTTGTQPGTAANAGDRHGITSIDEFDSSSGSASASSAALAVMSKAATTGVGSPISFTNLDIGRIHELFSQKIHRGGDVLYHAHDISPTGSHIAWVFATEGGPTTVDIVIRDSNEGAKNYLAHHLNGYSQPVDDIFKPAPADIAKGDVCFVSITHKQSEMIWIRGNVFASVAGPADIHTLNDNILEGIDKVFVAGTKLPSGGGELIQQRPTIHGINIRKKVKVGQEFSAYASVSNSNRSRVFNGANDIVVFLSQDDKTHTYRFRAEIPGTEKLLFAFAHSITGVVVTKEVQVEVVEE</sequence>